<feature type="transmembrane region" description="Helical" evidence="4">
    <location>
        <begin position="224"/>
        <end position="242"/>
    </location>
</feature>
<dbReference type="RefSeq" id="WP_146582220.1">
    <property type="nucleotide sequence ID" value="NZ_SJPM01000023.1"/>
</dbReference>
<evidence type="ECO:0000256" key="2">
    <source>
        <dbReference type="RuleBase" id="RU000320"/>
    </source>
</evidence>
<dbReference type="InterPro" id="IPR003918">
    <property type="entry name" value="NADH_UbQ_OxRdtase"/>
</dbReference>
<feature type="transmembrane region" description="Helical" evidence="4">
    <location>
        <begin position="277"/>
        <end position="296"/>
    </location>
</feature>
<feature type="transmembrane region" description="Helical" evidence="4">
    <location>
        <begin position="83"/>
        <end position="103"/>
    </location>
</feature>
<comment type="subcellular location">
    <subcellularLocation>
        <location evidence="1">Endomembrane system</location>
        <topology evidence="1">Multi-pass membrane protein</topology>
    </subcellularLocation>
    <subcellularLocation>
        <location evidence="2">Membrane</location>
        <topology evidence="2">Multi-pass membrane protein</topology>
    </subcellularLocation>
</comment>
<keyword evidence="4" id="KW-0472">Membrane</keyword>
<dbReference type="Pfam" id="PF00361">
    <property type="entry name" value="Proton_antipo_M"/>
    <property type="match status" value="1"/>
</dbReference>
<feature type="transmembrane region" description="Helical" evidence="4">
    <location>
        <begin position="37"/>
        <end position="60"/>
    </location>
</feature>
<feature type="transmembrane region" description="Helical" evidence="4">
    <location>
        <begin position="346"/>
        <end position="368"/>
    </location>
</feature>
<feature type="transmembrane region" description="Helical" evidence="4">
    <location>
        <begin position="248"/>
        <end position="270"/>
    </location>
</feature>
<feature type="transmembrane region" description="Helical" evidence="4">
    <location>
        <begin position="425"/>
        <end position="442"/>
    </location>
</feature>
<comment type="caution">
    <text evidence="6">The sequence shown here is derived from an EMBL/GenBank/DDBJ whole genome shotgun (WGS) entry which is preliminary data.</text>
</comment>
<feature type="domain" description="NADH:quinone oxidoreductase/Mrp antiporter transmembrane" evidence="5">
    <location>
        <begin position="184"/>
        <end position="393"/>
    </location>
</feature>
<keyword evidence="6" id="KW-0560">Oxidoreductase</keyword>
<reference evidence="6 7" key="1">
    <citation type="submission" date="2019-02" db="EMBL/GenBank/DDBJ databases">
        <title>Deep-cultivation of Planctomycetes and their phenomic and genomic characterization uncovers novel biology.</title>
        <authorList>
            <person name="Wiegand S."/>
            <person name="Jogler M."/>
            <person name="Boedeker C."/>
            <person name="Pinto D."/>
            <person name="Vollmers J."/>
            <person name="Rivas-Marin E."/>
            <person name="Kohn T."/>
            <person name="Peeters S.H."/>
            <person name="Heuer A."/>
            <person name="Rast P."/>
            <person name="Oberbeckmann S."/>
            <person name="Bunk B."/>
            <person name="Jeske O."/>
            <person name="Meyerdierks A."/>
            <person name="Storesund J.E."/>
            <person name="Kallscheuer N."/>
            <person name="Luecker S."/>
            <person name="Lage O.M."/>
            <person name="Pohl T."/>
            <person name="Merkel B.J."/>
            <person name="Hornburger P."/>
            <person name="Mueller R.-W."/>
            <person name="Bruemmer F."/>
            <person name="Labrenz M."/>
            <person name="Spormann A.M."/>
            <person name="Op Den Camp H."/>
            <person name="Overmann J."/>
            <person name="Amann R."/>
            <person name="Jetten M.S.M."/>
            <person name="Mascher T."/>
            <person name="Medema M.H."/>
            <person name="Devos D.P."/>
            <person name="Kaster A.-K."/>
            <person name="Ovreas L."/>
            <person name="Rohde M."/>
            <person name="Galperin M.Y."/>
            <person name="Jogler C."/>
        </authorList>
    </citation>
    <scope>NUCLEOTIDE SEQUENCE [LARGE SCALE GENOMIC DNA]</scope>
    <source>
        <strain evidence="6 7">Pla100</strain>
    </source>
</reference>
<evidence type="ECO:0000256" key="4">
    <source>
        <dbReference type="SAM" id="Phobius"/>
    </source>
</evidence>
<protein>
    <submittedName>
        <fullName evidence="6">NAD(P)H-quinone oxidoreductase chain 4 1</fullName>
        <ecNumber evidence="6">1.6.5.-</ecNumber>
    </submittedName>
</protein>
<dbReference type="GO" id="GO:0008137">
    <property type="term" value="F:NADH dehydrogenase (ubiquinone) activity"/>
    <property type="evidence" value="ECO:0007669"/>
    <property type="project" value="InterPro"/>
</dbReference>
<dbReference type="GO" id="GO:0048039">
    <property type="term" value="F:ubiquinone binding"/>
    <property type="evidence" value="ECO:0007669"/>
    <property type="project" value="TreeGrafter"/>
</dbReference>
<feature type="transmembrane region" description="Helical" evidence="4">
    <location>
        <begin position="302"/>
        <end position="325"/>
    </location>
</feature>
<dbReference type="GO" id="GO:0003954">
    <property type="term" value="F:NADH dehydrogenase activity"/>
    <property type="evidence" value="ECO:0007669"/>
    <property type="project" value="TreeGrafter"/>
</dbReference>
<feature type="transmembrane region" description="Helical" evidence="4">
    <location>
        <begin position="158"/>
        <end position="177"/>
    </location>
</feature>
<dbReference type="EC" id="1.6.5.-" evidence="6"/>
<keyword evidence="7" id="KW-1185">Reference proteome</keyword>
<feature type="transmembrane region" description="Helical" evidence="4">
    <location>
        <begin position="380"/>
        <end position="404"/>
    </location>
</feature>
<evidence type="ECO:0000256" key="1">
    <source>
        <dbReference type="ARBA" id="ARBA00004127"/>
    </source>
</evidence>
<proteinExistence type="predicted"/>
<dbReference type="GO" id="GO:0042773">
    <property type="term" value="P:ATP synthesis coupled electron transport"/>
    <property type="evidence" value="ECO:0007669"/>
    <property type="project" value="InterPro"/>
</dbReference>
<feature type="transmembrane region" description="Helical" evidence="4">
    <location>
        <begin position="189"/>
        <end position="212"/>
    </location>
</feature>
<name>A0A5C5ZKM7_9BACT</name>
<evidence type="ECO:0000313" key="7">
    <source>
        <dbReference type="Proteomes" id="UP000316213"/>
    </source>
</evidence>
<evidence type="ECO:0000256" key="3">
    <source>
        <dbReference type="SAM" id="MobiDB-lite"/>
    </source>
</evidence>
<dbReference type="PANTHER" id="PTHR43507">
    <property type="entry name" value="NADH-UBIQUINONE OXIDOREDUCTASE CHAIN 4"/>
    <property type="match status" value="1"/>
</dbReference>
<feature type="transmembrane region" description="Helical" evidence="4">
    <location>
        <begin position="6"/>
        <end position="25"/>
    </location>
</feature>
<dbReference type="AlphaFoldDB" id="A0A5C5ZKM7"/>
<feature type="region of interest" description="Disordered" evidence="3">
    <location>
        <begin position="467"/>
        <end position="489"/>
    </location>
</feature>
<accession>A0A5C5ZKM7</accession>
<dbReference type="EMBL" id="SJPM01000023">
    <property type="protein sequence ID" value="TWT87962.1"/>
    <property type="molecule type" value="Genomic_DNA"/>
</dbReference>
<evidence type="ECO:0000259" key="5">
    <source>
        <dbReference type="Pfam" id="PF00361"/>
    </source>
</evidence>
<dbReference type="Proteomes" id="UP000316213">
    <property type="component" value="Unassembled WGS sequence"/>
</dbReference>
<dbReference type="GO" id="GO:0012505">
    <property type="term" value="C:endomembrane system"/>
    <property type="evidence" value="ECO:0007669"/>
    <property type="project" value="UniProtKB-SubCell"/>
</dbReference>
<evidence type="ECO:0000313" key="6">
    <source>
        <dbReference type="EMBL" id="TWT87962.1"/>
    </source>
</evidence>
<dbReference type="GO" id="GO:0015990">
    <property type="term" value="P:electron transport coupled proton transport"/>
    <property type="evidence" value="ECO:0007669"/>
    <property type="project" value="TreeGrafter"/>
</dbReference>
<gene>
    <name evidence="6" type="primary">ndhD1</name>
    <name evidence="6" type="ORF">Pla100_58140</name>
</gene>
<organism evidence="6 7">
    <name type="scientific">Neorhodopirellula pilleata</name>
    <dbReference type="NCBI Taxonomy" id="2714738"/>
    <lineage>
        <taxon>Bacteria</taxon>
        <taxon>Pseudomonadati</taxon>
        <taxon>Planctomycetota</taxon>
        <taxon>Planctomycetia</taxon>
        <taxon>Pirellulales</taxon>
        <taxon>Pirellulaceae</taxon>
        <taxon>Neorhodopirellula</taxon>
    </lineage>
</organism>
<dbReference type="OrthoDB" id="238919at2"/>
<keyword evidence="4" id="KW-1133">Transmembrane helix</keyword>
<dbReference type="GO" id="GO:0016020">
    <property type="term" value="C:membrane"/>
    <property type="evidence" value="ECO:0007669"/>
    <property type="project" value="UniProtKB-SubCell"/>
</dbReference>
<dbReference type="PANTHER" id="PTHR43507:SF1">
    <property type="entry name" value="NADH-UBIQUINONE OXIDOREDUCTASE CHAIN 4"/>
    <property type="match status" value="1"/>
</dbReference>
<keyword evidence="2 4" id="KW-0812">Transmembrane</keyword>
<sequence>MSELHFPWIETSILVPLLGAVWLHLIGNQPYVLKHAIAICGLTLVLTVGELIDFVLMGAFEAHDHWPFVDWIFPPDVFVVDELSAFQLPLAALIFLVTVMSTLRTKAPRFSLKLALVSETLVLATFNCRASWALVALLICSTVPPYLELKARQRCTRIYALHMSLFAGLLIVGYALLSMIDPNDKSAVLIPGALLTGAALIRSGIFPLHLWMTDLFEKATFGTAILYTTPLVGAYAVMRLVLPIAPSWALQSIAVLSLTTAVYAGAMAIVQSEARRMFCFLLLSQSSLVLVGLELVTPIGLTGALCLWLSVGMSLTGFGITLRCIEARISRISLLDFHGLYRQMPSLAGFFLLTGLGAIGFPATIGFVGMELLIEGAVDVYPLVGTMVVIAAAFCGITVLMAYFRIFTGVSNRSLVPMHARPVERIAVLVLTLLILGGGLYPQPGVASRYHAAHELTEQRKRNFPEEVVQHRESQHHHGDGDHLNEAAQ</sequence>
<dbReference type="InterPro" id="IPR001750">
    <property type="entry name" value="ND/Mrp_TM"/>
</dbReference>